<dbReference type="Gene3D" id="2.130.10.10">
    <property type="entry name" value="YVTN repeat-like/Quinoprotein amine dehydrogenase"/>
    <property type="match status" value="1"/>
</dbReference>
<dbReference type="FunFam" id="2.130.10.10:FF:000637">
    <property type="entry name" value="WD-40 repeat family protein"/>
    <property type="match status" value="1"/>
</dbReference>
<dbReference type="PANTHER" id="PTHR43991:SF38">
    <property type="entry name" value="OS02G0721600 PROTEIN"/>
    <property type="match status" value="1"/>
</dbReference>
<gene>
    <name evidence="3" type="ORF">MtrunA17_Chr3g0080001</name>
</gene>
<feature type="repeat" description="WD" evidence="1">
    <location>
        <begin position="352"/>
        <end position="393"/>
    </location>
</feature>
<protein>
    <submittedName>
        <fullName evidence="3">Putative transcription factor WD40-like family</fullName>
    </submittedName>
</protein>
<feature type="repeat" description="WD" evidence="1">
    <location>
        <begin position="309"/>
        <end position="350"/>
    </location>
</feature>
<keyword evidence="1" id="KW-0853">WD repeat</keyword>
<dbReference type="Proteomes" id="UP000265566">
    <property type="component" value="Chromosome 3"/>
</dbReference>
<dbReference type="SMART" id="SM00320">
    <property type="entry name" value="WD40"/>
    <property type="match status" value="2"/>
</dbReference>
<dbReference type="SUPFAM" id="SSF50978">
    <property type="entry name" value="WD40 repeat-like"/>
    <property type="match status" value="1"/>
</dbReference>
<dbReference type="Pfam" id="PF00400">
    <property type="entry name" value="WD40"/>
    <property type="match status" value="2"/>
</dbReference>
<dbReference type="EMBL" id="PSQE01000003">
    <property type="protein sequence ID" value="RHN65447.1"/>
    <property type="molecule type" value="Genomic_DNA"/>
</dbReference>
<name>A0A396IR80_MEDTR</name>
<accession>A0A396IR80</accession>
<reference evidence="3" key="1">
    <citation type="journal article" date="2018" name="Nat. Plants">
        <title>Whole-genome landscape of Medicago truncatula symbiotic genes.</title>
        <authorList>
            <person name="Pecrix Y."/>
            <person name="Gamas P."/>
            <person name="Carrere S."/>
        </authorList>
    </citation>
    <scope>NUCLEOTIDE SEQUENCE</scope>
    <source>
        <tissue evidence="3">Leaves</tissue>
    </source>
</reference>
<feature type="region of interest" description="Disordered" evidence="2">
    <location>
        <begin position="1"/>
        <end position="25"/>
    </location>
</feature>
<evidence type="ECO:0000256" key="1">
    <source>
        <dbReference type="PROSITE-ProRule" id="PRU00221"/>
    </source>
</evidence>
<proteinExistence type="predicted"/>
<dbReference type="InterPro" id="IPR015943">
    <property type="entry name" value="WD40/YVTN_repeat-like_dom_sf"/>
</dbReference>
<dbReference type="Gramene" id="rna13286">
    <property type="protein sequence ID" value="RHN65447.1"/>
    <property type="gene ID" value="gene13286"/>
</dbReference>
<dbReference type="AlphaFoldDB" id="A0A396IR80"/>
<dbReference type="PROSITE" id="PS50082">
    <property type="entry name" value="WD_REPEATS_2"/>
    <property type="match status" value="2"/>
</dbReference>
<dbReference type="InterPro" id="IPR036322">
    <property type="entry name" value="WD40_repeat_dom_sf"/>
</dbReference>
<dbReference type="PROSITE" id="PS50294">
    <property type="entry name" value="WD_REPEATS_REGION"/>
    <property type="match status" value="1"/>
</dbReference>
<evidence type="ECO:0000313" key="3">
    <source>
        <dbReference type="EMBL" id="RHN65447.1"/>
    </source>
</evidence>
<comment type="caution">
    <text evidence="3">The sequence shown here is derived from an EMBL/GenBank/DDBJ whole genome shotgun (WGS) entry which is preliminary data.</text>
</comment>
<dbReference type="InterPro" id="IPR001680">
    <property type="entry name" value="WD40_rpt"/>
</dbReference>
<evidence type="ECO:0000256" key="2">
    <source>
        <dbReference type="SAM" id="MobiDB-lite"/>
    </source>
</evidence>
<dbReference type="PANTHER" id="PTHR43991">
    <property type="entry name" value="WD REPEAT PROTEIN (AFU_ORTHOLOGUE AFUA_8G05640)-RELATED"/>
    <property type="match status" value="1"/>
</dbReference>
<organism evidence="3">
    <name type="scientific">Medicago truncatula</name>
    <name type="common">Barrel medic</name>
    <name type="synonym">Medicago tribuloides</name>
    <dbReference type="NCBI Taxonomy" id="3880"/>
    <lineage>
        <taxon>Eukaryota</taxon>
        <taxon>Viridiplantae</taxon>
        <taxon>Streptophyta</taxon>
        <taxon>Embryophyta</taxon>
        <taxon>Tracheophyta</taxon>
        <taxon>Spermatophyta</taxon>
        <taxon>Magnoliopsida</taxon>
        <taxon>eudicotyledons</taxon>
        <taxon>Gunneridae</taxon>
        <taxon>Pentapetalae</taxon>
        <taxon>rosids</taxon>
        <taxon>fabids</taxon>
        <taxon>Fabales</taxon>
        <taxon>Fabaceae</taxon>
        <taxon>Papilionoideae</taxon>
        <taxon>50 kb inversion clade</taxon>
        <taxon>NPAAA clade</taxon>
        <taxon>Hologalegina</taxon>
        <taxon>IRL clade</taxon>
        <taxon>Trifolieae</taxon>
        <taxon>Medicago</taxon>
    </lineage>
</organism>
<sequence>MSHHQEDDAEYLVDENKMEDVEEDEMDIQSINKEGNDVDSDDDEYDFSITKALDTTADQARRGKDIQAIPWDKLNVTRESYRQSRLEQYKNYENIPLSGDSSGKDFNKSTKKGNSFYEFRRNSRSVKPTILHFQLRNLVWATSKHDAYFLSQFSVMHWSSLTCTSSEVLNVSGHVAPSEKHPGSVVEGFTHTQVSTLAVKDNLLVIGGFQGELICKHLDRPGVSFCSRTANDDNGITNAIEIYATPSGAVHFTVASNDCAIRNFDMEKFQLSKHFCFPWPVNHTSMSPDGKLLLIVGDNPESILTVASISGHLDFSFASSWNPDGVTFATGNQDKTCRIWDMRNLSKSVAVLKGNLAAIRSIRYTSDGRYMATAEAADYVHIYDVKSGYEMEQEIDFFGEISGISFSPDSESLFIGVWDRSYASLLEYDRR</sequence>